<reference evidence="1 2" key="1">
    <citation type="submission" date="2018-05" db="EMBL/GenBank/DDBJ databases">
        <title>Flavobacterium sp. strain IMCC34759, incomplete genome.</title>
        <authorList>
            <person name="Joung Y."/>
            <person name="Cho J."/>
        </authorList>
    </citation>
    <scope>NUCLEOTIDE SEQUENCE [LARGE SCALE GENOMIC DNA]</scope>
    <source>
        <strain evidence="1 2">IMCC34759</strain>
    </source>
</reference>
<dbReference type="AlphaFoldDB" id="A0A2V4BKE9"/>
<evidence type="ECO:0000313" key="1">
    <source>
        <dbReference type="EMBL" id="PXY39197.1"/>
    </source>
</evidence>
<protein>
    <submittedName>
        <fullName evidence="1">Histidine kinase</fullName>
    </submittedName>
</protein>
<dbReference type="InterPro" id="IPR036641">
    <property type="entry name" value="HPT_dom_sf"/>
</dbReference>
<proteinExistence type="predicted"/>
<dbReference type="RefSeq" id="WP_110308252.1">
    <property type="nucleotide sequence ID" value="NZ_QJHK01000023.1"/>
</dbReference>
<gene>
    <name evidence="1" type="ORF">DMB65_19215</name>
</gene>
<dbReference type="GO" id="GO:0016301">
    <property type="term" value="F:kinase activity"/>
    <property type="evidence" value="ECO:0007669"/>
    <property type="project" value="UniProtKB-KW"/>
</dbReference>
<comment type="caution">
    <text evidence="1">The sequence shown here is derived from an EMBL/GenBank/DDBJ whole genome shotgun (WGS) entry which is preliminary data.</text>
</comment>
<dbReference type="OrthoDB" id="1441381at2"/>
<dbReference type="Gene3D" id="1.20.120.160">
    <property type="entry name" value="HPT domain"/>
    <property type="match status" value="1"/>
</dbReference>
<organism evidence="1 2">
    <name type="scientific">Flavobacterium cheongpyeongense</name>
    <dbReference type="NCBI Taxonomy" id="2212651"/>
    <lineage>
        <taxon>Bacteria</taxon>
        <taxon>Pseudomonadati</taxon>
        <taxon>Bacteroidota</taxon>
        <taxon>Flavobacteriia</taxon>
        <taxon>Flavobacteriales</taxon>
        <taxon>Flavobacteriaceae</taxon>
        <taxon>Flavobacterium</taxon>
    </lineage>
</organism>
<dbReference type="SUPFAM" id="SSF47226">
    <property type="entry name" value="Histidine-containing phosphotransfer domain, HPT domain"/>
    <property type="match status" value="1"/>
</dbReference>
<dbReference type="EMBL" id="QJHK01000023">
    <property type="protein sequence ID" value="PXY39197.1"/>
    <property type="molecule type" value="Genomic_DNA"/>
</dbReference>
<name>A0A2V4BKE9_9FLAO</name>
<dbReference type="Proteomes" id="UP000247903">
    <property type="component" value="Unassembled WGS sequence"/>
</dbReference>
<accession>A0A2V4BKE9</accession>
<dbReference type="GO" id="GO:0000160">
    <property type="term" value="P:phosphorelay signal transduction system"/>
    <property type="evidence" value="ECO:0007669"/>
    <property type="project" value="InterPro"/>
</dbReference>
<keyword evidence="1" id="KW-0418">Kinase</keyword>
<keyword evidence="2" id="KW-1185">Reference proteome</keyword>
<keyword evidence="1" id="KW-0808">Transferase</keyword>
<sequence length="105" mass="12052">MEEPNFSYISQLSGGDKVFEEKIFKVLKMEFPDEKETYLTNIAKTNFDLASHNVHKIKHKISLLGLEKSYELASAHEINLGDGNAVLHESFNEILNTMTQFFDKI</sequence>
<evidence type="ECO:0000313" key="2">
    <source>
        <dbReference type="Proteomes" id="UP000247903"/>
    </source>
</evidence>